<evidence type="ECO:0000313" key="2">
    <source>
        <dbReference type="EMBL" id="KAK7494913.1"/>
    </source>
</evidence>
<dbReference type="Gene3D" id="3.40.50.150">
    <property type="entry name" value="Vaccinia Virus protein VP39"/>
    <property type="match status" value="1"/>
</dbReference>
<organism evidence="2 3">
    <name type="scientific">Batillaria attramentaria</name>
    <dbReference type="NCBI Taxonomy" id="370345"/>
    <lineage>
        <taxon>Eukaryota</taxon>
        <taxon>Metazoa</taxon>
        <taxon>Spiralia</taxon>
        <taxon>Lophotrochozoa</taxon>
        <taxon>Mollusca</taxon>
        <taxon>Gastropoda</taxon>
        <taxon>Caenogastropoda</taxon>
        <taxon>Sorbeoconcha</taxon>
        <taxon>Cerithioidea</taxon>
        <taxon>Batillariidae</taxon>
        <taxon>Batillaria</taxon>
    </lineage>
</organism>
<dbReference type="SUPFAM" id="SSF53335">
    <property type="entry name" value="S-adenosyl-L-methionine-dependent methyltransferases"/>
    <property type="match status" value="1"/>
</dbReference>
<gene>
    <name evidence="2" type="ORF">BaRGS_00013792</name>
</gene>
<reference evidence="2 3" key="1">
    <citation type="journal article" date="2023" name="Sci. Data">
        <title>Genome assembly of the Korean intertidal mud-creeper Batillaria attramentaria.</title>
        <authorList>
            <person name="Patra A.K."/>
            <person name="Ho P.T."/>
            <person name="Jun S."/>
            <person name="Lee S.J."/>
            <person name="Kim Y."/>
            <person name="Won Y.J."/>
        </authorList>
    </citation>
    <scope>NUCLEOTIDE SEQUENCE [LARGE SCALE GENOMIC DNA]</scope>
    <source>
        <strain evidence="2">Wonlab-2016</strain>
    </source>
</reference>
<evidence type="ECO:0000259" key="1">
    <source>
        <dbReference type="Pfam" id="PF08241"/>
    </source>
</evidence>
<dbReference type="Pfam" id="PF08241">
    <property type="entry name" value="Methyltransf_11"/>
    <property type="match status" value="1"/>
</dbReference>
<sequence length="134" mass="15488">MGFRTIDALDPSYDSLELAKQKGVYRNLFNVAITGEKLGIPQDSYDVVVLVGVAGPKHLPLEAFNEMIRLVKPGGYIVNLMRADYLDKCPEYAGQWEPMVQEHVKKGDWRLVERKRYPCHFYDREGFMEVFRVC</sequence>
<dbReference type="InterPro" id="IPR029063">
    <property type="entry name" value="SAM-dependent_MTases_sf"/>
</dbReference>
<keyword evidence="3" id="KW-1185">Reference proteome</keyword>
<proteinExistence type="predicted"/>
<name>A0ABD0L6L1_9CAEN</name>
<dbReference type="EMBL" id="JACVVK020000079">
    <property type="protein sequence ID" value="KAK7494913.1"/>
    <property type="molecule type" value="Genomic_DNA"/>
</dbReference>
<dbReference type="AlphaFoldDB" id="A0ABD0L6L1"/>
<accession>A0ABD0L6L1</accession>
<dbReference type="CDD" id="cd02440">
    <property type="entry name" value="AdoMet_MTases"/>
    <property type="match status" value="1"/>
</dbReference>
<comment type="caution">
    <text evidence="2">The sequence shown here is derived from an EMBL/GenBank/DDBJ whole genome shotgun (WGS) entry which is preliminary data.</text>
</comment>
<dbReference type="InterPro" id="IPR013216">
    <property type="entry name" value="Methyltransf_11"/>
</dbReference>
<dbReference type="Proteomes" id="UP001519460">
    <property type="component" value="Unassembled WGS sequence"/>
</dbReference>
<feature type="domain" description="Methyltransferase type 11" evidence="1">
    <location>
        <begin position="5"/>
        <end position="78"/>
    </location>
</feature>
<protein>
    <recommendedName>
        <fullName evidence="1">Methyltransferase type 11 domain-containing protein</fullName>
    </recommendedName>
</protein>
<evidence type="ECO:0000313" key="3">
    <source>
        <dbReference type="Proteomes" id="UP001519460"/>
    </source>
</evidence>